<dbReference type="RefSeq" id="WP_069329638.1">
    <property type="nucleotide sequence ID" value="NZ_MDER01000086.1"/>
</dbReference>
<dbReference type="AlphaFoldDB" id="A0A1E3KZZ0"/>
<dbReference type="Proteomes" id="UP000094578">
    <property type="component" value="Unassembled WGS sequence"/>
</dbReference>
<proteinExistence type="predicted"/>
<comment type="caution">
    <text evidence="3">The sequence shown here is derived from an EMBL/GenBank/DDBJ whole genome shotgun (WGS) entry which is preliminary data.</text>
</comment>
<sequence>MEKVIETEQGLALQIDGETKAEIGFSDYDEQSMIIDHTFVSEELRGQKVGQDLVKRAVDIAREQGKTVVPACSYALALFKRNKDYHDIWRKDV</sequence>
<dbReference type="PROSITE" id="PS51729">
    <property type="entry name" value="GNAT_YJDJ"/>
    <property type="match status" value="1"/>
</dbReference>
<evidence type="ECO:0000259" key="2">
    <source>
        <dbReference type="PROSITE" id="PS51729"/>
    </source>
</evidence>
<feature type="domain" description="N-acetyltransferase" evidence="1">
    <location>
        <begin position="1"/>
        <end position="93"/>
    </location>
</feature>
<organism evidence="3 4">
    <name type="scientific">Paenibacillus nuruki</name>
    <dbReference type="NCBI Taxonomy" id="1886670"/>
    <lineage>
        <taxon>Bacteria</taxon>
        <taxon>Bacillati</taxon>
        <taxon>Bacillota</taxon>
        <taxon>Bacilli</taxon>
        <taxon>Bacillales</taxon>
        <taxon>Paenibacillaceae</taxon>
        <taxon>Paenibacillus</taxon>
    </lineage>
</organism>
<protein>
    <submittedName>
        <fullName evidence="3">Uncharacterized protein</fullName>
    </submittedName>
</protein>
<dbReference type="GO" id="GO:0016747">
    <property type="term" value="F:acyltransferase activity, transferring groups other than amino-acyl groups"/>
    <property type="evidence" value="ECO:0007669"/>
    <property type="project" value="InterPro"/>
</dbReference>
<gene>
    <name evidence="3" type="ORF">PTI45_04335</name>
</gene>
<dbReference type="PROSITE" id="PS51186">
    <property type="entry name" value="GNAT"/>
    <property type="match status" value="1"/>
</dbReference>
<keyword evidence="4" id="KW-1185">Reference proteome</keyword>
<evidence type="ECO:0000259" key="1">
    <source>
        <dbReference type="PROSITE" id="PS51186"/>
    </source>
</evidence>
<feature type="domain" description="N-acetyltransferase" evidence="2">
    <location>
        <begin position="3"/>
        <end position="90"/>
    </location>
</feature>
<dbReference type="PANTHER" id="PTHR31435:SF10">
    <property type="entry name" value="BSR4717 PROTEIN"/>
    <property type="match status" value="1"/>
</dbReference>
<evidence type="ECO:0000313" key="4">
    <source>
        <dbReference type="Proteomes" id="UP000094578"/>
    </source>
</evidence>
<dbReference type="InterPro" id="IPR045057">
    <property type="entry name" value="Gcn5-rel_NAT"/>
</dbReference>
<reference evidence="3 4" key="1">
    <citation type="submission" date="2016-08" db="EMBL/GenBank/DDBJ databases">
        <title>Genome sequencing of Paenibacillus sp. TI45-13ar, isolated from Korean traditional nuruk.</title>
        <authorList>
            <person name="Kim S.-J."/>
        </authorList>
    </citation>
    <scope>NUCLEOTIDE SEQUENCE [LARGE SCALE GENOMIC DNA]</scope>
    <source>
        <strain evidence="3 4">TI45-13ar</strain>
    </source>
</reference>
<dbReference type="Pfam" id="PF14542">
    <property type="entry name" value="Acetyltransf_CG"/>
    <property type="match status" value="1"/>
</dbReference>
<dbReference type="Gene3D" id="3.40.630.30">
    <property type="match status" value="1"/>
</dbReference>
<dbReference type="InterPro" id="IPR031165">
    <property type="entry name" value="GNAT_YJDJ"/>
</dbReference>
<dbReference type="SUPFAM" id="SSF55729">
    <property type="entry name" value="Acyl-CoA N-acyltransferases (Nat)"/>
    <property type="match status" value="1"/>
</dbReference>
<accession>A0A1E3KZZ0</accession>
<evidence type="ECO:0000313" key="3">
    <source>
        <dbReference type="EMBL" id="ODP26495.1"/>
    </source>
</evidence>
<dbReference type="PANTHER" id="PTHR31435">
    <property type="entry name" value="PROTEIN NATD1"/>
    <property type="match status" value="1"/>
</dbReference>
<dbReference type="InterPro" id="IPR000182">
    <property type="entry name" value="GNAT_dom"/>
</dbReference>
<dbReference type="InterPro" id="IPR016181">
    <property type="entry name" value="Acyl_CoA_acyltransferase"/>
</dbReference>
<dbReference type="CDD" id="cd04301">
    <property type="entry name" value="NAT_SF"/>
    <property type="match status" value="1"/>
</dbReference>
<dbReference type="STRING" id="1886670.PTI45_04335"/>
<dbReference type="EMBL" id="MDER01000086">
    <property type="protein sequence ID" value="ODP26495.1"/>
    <property type="molecule type" value="Genomic_DNA"/>
</dbReference>
<name>A0A1E3KZZ0_9BACL</name>